<keyword evidence="3" id="KW-1185">Reference proteome</keyword>
<evidence type="ECO:0000256" key="1">
    <source>
        <dbReference type="SAM" id="MobiDB-lite"/>
    </source>
</evidence>
<feature type="region of interest" description="Disordered" evidence="1">
    <location>
        <begin position="78"/>
        <end position="100"/>
    </location>
</feature>
<reference evidence="2 3" key="1">
    <citation type="journal article" date="2021" name="Elife">
        <title>Chloroplast acquisition without the gene transfer in kleptoplastic sea slugs, Plakobranchus ocellatus.</title>
        <authorList>
            <person name="Maeda T."/>
            <person name="Takahashi S."/>
            <person name="Yoshida T."/>
            <person name="Shimamura S."/>
            <person name="Takaki Y."/>
            <person name="Nagai Y."/>
            <person name="Toyoda A."/>
            <person name="Suzuki Y."/>
            <person name="Arimoto A."/>
            <person name="Ishii H."/>
            <person name="Satoh N."/>
            <person name="Nishiyama T."/>
            <person name="Hasebe M."/>
            <person name="Maruyama T."/>
            <person name="Minagawa J."/>
            <person name="Obokata J."/>
            <person name="Shigenobu S."/>
        </authorList>
    </citation>
    <scope>NUCLEOTIDE SEQUENCE [LARGE SCALE GENOMIC DNA]</scope>
</reference>
<accession>A0AAV3Z4K2</accession>
<name>A0AAV3Z4K2_9GAST</name>
<protein>
    <submittedName>
        <fullName evidence="2">Uncharacterized protein</fullName>
    </submittedName>
</protein>
<dbReference type="AlphaFoldDB" id="A0AAV3Z4K2"/>
<sequence length="223" mass="24989">METVAGATGTTRPVRCDHWFEKGRRVSTFPLPININFEAPPVSPCLMSLRVKQPTHKLISGFLTPVRPGRRWWARTRNRNVPGGSQGGFDSHSATSDDGTKTRELILKRARLTVAGSSPHRQWHRKGERACDLLGLNGLQKPVHKKVVSNFQTFHEARAPMTGLEPASEGSLQVSGRIHYLLSHECPIFTLQKIKLCKAKLKEVFNKNFCEDGSRLIVLMTDN</sequence>
<gene>
    <name evidence="2" type="ORF">PoB_001588300</name>
</gene>
<dbReference type="EMBL" id="BLXT01001930">
    <property type="protein sequence ID" value="GFN89377.1"/>
    <property type="molecule type" value="Genomic_DNA"/>
</dbReference>
<dbReference type="Proteomes" id="UP000735302">
    <property type="component" value="Unassembled WGS sequence"/>
</dbReference>
<evidence type="ECO:0000313" key="2">
    <source>
        <dbReference type="EMBL" id="GFN89377.1"/>
    </source>
</evidence>
<evidence type="ECO:0000313" key="3">
    <source>
        <dbReference type="Proteomes" id="UP000735302"/>
    </source>
</evidence>
<comment type="caution">
    <text evidence="2">The sequence shown here is derived from an EMBL/GenBank/DDBJ whole genome shotgun (WGS) entry which is preliminary data.</text>
</comment>
<proteinExistence type="predicted"/>
<organism evidence="2 3">
    <name type="scientific">Plakobranchus ocellatus</name>
    <dbReference type="NCBI Taxonomy" id="259542"/>
    <lineage>
        <taxon>Eukaryota</taxon>
        <taxon>Metazoa</taxon>
        <taxon>Spiralia</taxon>
        <taxon>Lophotrochozoa</taxon>
        <taxon>Mollusca</taxon>
        <taxon>Gastropoda</taxon>
        <taxon>Heterobranchia</taxon>
        <taxon>Euthyneura</taxon>
        <taxon>Panpulmonata</taxon>
        <taxon>Sacoglossa</taxon>
        <taxon>Placobranchoidea</taxon>
        <taxon>Plakobranchidae</taxon>
        <taxon>Plakobranchus</taxon>
    </lineage>
</organism>